<feature type="chain" id="PRO_5046349266" evidence="1">
    <location>
        <begin position="23"/>
        <end position="191"/>
    </location>
</feature>
<organism evidence="3 4">
    <name type="scientific">Citrobacter meridianamericanus</name>
    <dbReference type="NCBI Taxonomy" id="2894201"/>
    <lineage>
        <taxon>Bacteria</taxon>
        <taxon>Pseudomonadati</taxon>
        <taxon>Pseudomonadota</taxon>
        <taxon>Gammaproteobacteria</taxon>
        <taxon>Enterobacterales</taxon>
        <taxon>Enterobacteriaceae</taxon>
        <taxon>Citrobacter</taxon>
    </lineage>
</organism>
<feature type="domain" description="Fimbrial-type adhesion" evidence="2">
    <location>
        <begin position="27"/>
        <end position="190"/>
    </location>
</feature>
<keyword evidence="1" id="KW-0732">Signal</keyword>
<protein>
    <submittedName>
        <fullName evidence="3">Fimbrial protein</fullName>
    </submittedName>
</protein>
<dbReference type="PANTHER" id="PTHR33420">
    <property type="entry name" value="FIMBRIAL SUBUNIT ELFA-RELATED"/>
    <property type="match status" value="1"/>
</dbReference>
<dbReference type="SUPFAM" id="SSF49401">
    <property type="entry name" value="Bacterial adhesins"/>
    <property type="match status" value="1"/>
</dbReference>
<gene>
    <name evidence="3" type="ORF">LOD26_12320</name>
</gene>
<accession>A0ABT1B934</accession>
<evidence type="ECO:0000259" key="2">
    <source>
        <dbReference type="Pfam" id="PF00419"/>
    </source>
</evidence>
<dbReference type="InterPro" id="IPR050263">
    <property type="entry name" value="Bact_Fimbrial_Adh_Pro"/>
</dbReference>
<sequence length="191" mass="20775">MSTLLRRTLTIGLLLLTSFAHADNEVEIRANILNTSCEISLDNNGLVELGTKDIDYFARGITPEDPYQGGSTFYVRVKNCMPVSGKEPSKITLNFSPLSGRFATGSAQIFPNDATPGAQNVGVVIFSTQDPSHIVNVMNPDGTPRSQYDVTAATYQDSMYTFYARMQKVVSAQSITGGPVKSSVLISVYYE</sequence>
<feature type="signal peptide" evidence="1">
    <location>
        <begin position="1"/>
        <end position="22"/>
    </location>
</feature>
<dbReference type="Gene3D" id="2.60.40.1090">
    <property type="entry name" value="Fimbrial-type adhesion domain"/>
    <property type="match status" value="1"/>
</dbReference>
<dbReference type="InterPro" id="IPR036937">
    <property type="entry name" value="Adhesion_dom_fimbrial_sf"/>
</dbReference>
<evidence type="ECO:0000256" key="1">
    <source>
        <dbReference type="SAM" id="SignalP"/>
    </source>
</evidence>
<dbReference type="InterPro" id="IPR008966">
    <property type="entry name" value="Adhesion_dom_sf"/>
</dbReference>
<keyword evidence="4" id="KW-1185">Reference proteome</keyword>
<comment type="caution">
    <text evidence="3">The sequence shown here is derived from an EMBL/GenBank/DDBJ whole genome shotgun (WGS) entry which is preliminary data.</text>
</comment>
<dbReference type="InterPro" id="IPR000259">
    <property type="entry name" value="Adhesion_dom_fimbrial"/>
</dbReference>
<proteinExistence type="predicted"/>
<reference evidence="3" key="1">
    <citation type="submission" date="2021-11" db="EMBL/GenBank/DDBJ databases">
        <title>Citrobacter meridianamericanus sp. nov. isolated from soil.</title>
        <authorList>
            <person name="Furlan J.P.R."/>
            <person name="Stehling E.G."/>
        </authorList>
    </citation>
    <scope>NUCLEOTIDE SEQUENCE</scope>
    <source>
        <strain evidence="3">BR102</strain>
    </source>
</reference>
<dbReference type="NCBIfam" id="NF011794">
    <property type="entry name" value="PRK15262.1"/>
    <property type="match status" value="1"/>
</dbReference>
<dbReference type="Pfam" id="PF00419">
    <property type="entry name" value="Fimbrial"/>
    <property type="match status" value="1"/>
</dbReference>
<dbReference type="PANTHER" id="PTHR33420:SF5">
    <property type="entry name" value="FIMBRIAL SUBUNIT"/>
    <property type="match status" value="1"/>
</dbReference>
<dbReference type="RefSeq" id="WP_252838403.1">
    <property type="nucleotide sequence ID" value="NZ_JAJJVQ010000004.1"/>
</dbReference>
<evidence type="ECO:0000313" key="4">
    <source>
        <dbReference type="Proteomes" id="UP001139290"/>
    </source>
</evidence>
<name>A0ABT1B934_9ENTR</name>
<evidence type="ECO:0000313" key="3">
    <source>
        <dbReference type="EMBL" id="MCO5782105.1"/>
    </source>
</evidence>
<dbReference type="Proteomes" id="UP001139290">
    <property type="component" value="Unassembled WGS sequence"/>
</dbReference>
<dbReference type="EMBL" id="JAJJVQ010000004">
    <property type="protein sequence ID" value="MCO5782105.1"/>
    <property type="molecule type" value="Genomic_DNA"/>
</dbReference>